<sequence length="404" mass="46821">MKIILKYIIALLLLCHSSLWARDWRVNTLPKPPDGNLWAVSNPDSLLSAEEVAKLNTLLSDIEQNTSSKITVAVVMSINDEVPKVFANQLFDYWGMGREDNTMLILFVRDLQRMEFEVGARLRYVLPEDLCVQIQQEKMMPAIRKKEYGQGLIKGVEKMSDIVNENKDLLLDTDQELSFAYVKRHGFIRLRSKALEIYIGLTVLTLLAYIVVLFRAMITHDFYKKYQTLKFFSMYVWWVLFPVPFVGLFFFTKYLMKKWRDAPRNSPTTGKPMHKLTEEEEDVYLQAGQIAEESVKAVDYDVWVSGEPNDIMILSYKTRFSRYTKCPNCGFRTYYEVYDNVVESATYAGTGKAERKQVCMQCKYEHVVTYTIPSKARHGGQKTTIKKAIKRSMRPDSESNNQPS</sequence>
<keyword evidence="2" id="KW-0812">Transmembrane</keyword>
<dbReference type="Gene3D" id="3.10.310.50">
    <property type="match status" value="1"/>
</dbReference>
<name>A0A1I1DEL7_9BACT</name>
<feature type="transmembrane region" description="Helical" evidence="2">
    <location>
        <begin position="197"/>
        <end position="214"/>
    </location>
</feature>
<gene>
    <name evidence="5" type="ORF">SAMN05421780_10145</name>
</gene>
<feature type="signal peptide" evidence="3">
    <location>
        <begin position="1"/>
        <end position="21"/>
    </location>
</feature>
<keyword evidence="2" id="KW-0472">Membrane</keyword>
<keyword evidence="3" id="KW-0732">Signal</keyword>
<evidence type="ECO:0000313" key="5">
    <source>
        <dbReference type="EMBL" id="SFB71220.1"/>
    </source>
</evidence>
<dbReference type="OrthoDB" id="9810918at2"/>
<evidence type="ECO:0000256" key="3">
    <source>
        <dbReference type="SAM" id="SignalP"/>
    </source>
</evidence>
<organism evidence="5 6">
    <name type="scientific">Flexibacter flexilis DSM 6793</name>
    <dbReference type="NCBI Taxonomy" id="927664"/>
    <lineage>
        <taxon>Bacteria</taxon>
        <taxon>Pseudomonadati</taxon>
        <taxon>Bacteroidota</taxon>
        <taxon>Cytophagia</taxon>
        <taxon>Cytophagales</taxon>
        <taxon>Flexibacteraceae</taxon>
        <taxon>Flexibacter</taxon>
    </lineage>
</organism>
<keyword evidence="6" id="KW-1185">Reference proteome</keyword>
<evidence type="ECO:0000256" key="1">
    <source>
        <dbReference type="SAM" id="MobiDB-lite"/>
    </source>
</evidence>
<evidence type="ECO:0000259" key="4">
    <source>
        <dbReference type="Pfam" id="PF04536"/>
    </source>
</evidence>
<feature type="region of interest" description="Disordered" evidence="1">
    <location>
        <begin position="378"/>
        <end position="404"/>
    </location>
</feature>
<dbReference type="RefSeq" id="WP_091505551.1">
    <property type="nucleotide sequence ID" value="NZ_FOLE01000001.1"/>
</dbReference>
<feature type="transmembrane region" description="Helical" evidence="2">
    <location>
        <begin position="235"/>
        <end position="256"/>
    </location>
</feature>
<protein>
    <recommendedName>
        <fullName evidence="4">TPM domain-containing protein</fullName>
    </recommendedName>
</protein>
<dbReference type="InterPro" id="IPR007621">
    <property type="entry name" value="TPM_dom"/>
</dbReference>
<dbReference type="PANTHER" id="PTHR30373">
    <property type="entry name" value="UPF0603 PROTEIN YGCG"/>
    <property type="match status" value="1"/>
</dbReference>
<accession>A0A1I1DEL7</accession>
<dbReference type="Pfam" id="PF04536">
    <property type="entry name" value="TPM_phosphatase"/>
    <property type="match status" value="1"/>
</dbReference>
<dbReference type="Proteomes" id="UP000199514">
    <property type="component" value="Unassembled WGS sequence"/>
</dbReference>
<dbReference type="STRING" id="927664.SAMN05421780_10145"/>
<feature type="compositionally biased region" description="Basic residues" evidence="1">
    <location>
        <begin position="378"/>
        <end position="392"/>
    </location>
</feature>
<keyword evidence="2" id="KW-1133">Transmembrane helix</keyword>
<dbReference type="EMBL" id="FOLE01000001">
    <property type="protein sequence ID" value="SFB71220.1"/>
    <property type="molecule type" value="Genomic_DNA"/>
</dbReference>
<dbReference type="AlphaFoldDB" id="A0A1I1DEL7"/>
<feature type="chain" id="PRO_5011543273" description="TPM domain-containing protein" evidence="3">
    <location>
        <begin position="22"/>
        <end position="404"/>
    </location>
</feature>
<reference evidence="5 6" key="1">
    <citation type="submission" date="2016-10" db="EMBL/GenBank/DDBJ databases">
        <authorList>
            <person name="de Groot N.N."/>
        </authorList>
    </citation>
    <scope>NUCLEOTIDE SEQUENCE [LARGE SCALE GENOMIC DNA]</scope>
    <source>
        <strain evidence="5 6">DSM 6793</strain>
    </source>
</reference>
<proteinExistence type="predicted"/>
<evidence type="ECO:0000256" key="2">
    <source>
        <dbReference type="SAM" id="Phobius"/>
    </source>
</evidence>
<evidence type="ECO:0000313" key="6">
    <source>
        <dbReference type="Proteomes" id="UP000199514"/>
    </source>
</evidence>
<feature type="domain" description="TPM" evidence="4">
    <location>
        <begin position="41"/>
        <end position="161"/>
    </location>
</feature>
<dbReference type="PANTHER" id="PTHR30373:SF2">
    <property type="entry name" value="UPF0603 PROTEIN YGCG"/>
    <property type="match status" value="1"/>
</dbReference>